<dbReference type="EMBL" id="JABXBU010002072">
    <property type="protein sequence ID" value="KAF8778618.1"/>
    <property type="molecule type" value="Genomic_DNA"/>
</dbReference>
<accession>A0A8T0ET51</accession>
<evidence type="ECO:0000313" key="1">
    <source>
        <dbReference type="EMBL" id="KAF8778618.1"/>
    </source>
</evidence>
<reference evidence="1" key="2">
    <citation type="submission" date="2020-06" db="EMBL/GenBank/DDBJ databases">
        <authorList>
            <person name="Sheffer M."/>
        </authorList>
    </citation>
    <scope>NUCLEOTIDE SEQUENCE</scope>
</reference>
<reference evidence="1" key="1">
    <citation type="journal article" date="2020" name="bioRxiv">
        <title>Chromosome-level reference genome of the European wasp spider Argiope bruennichi: a resource for studies on range expansion and evolutionary adaptation.</title>
        <authorList>
            <person name="Sheffer M.M."/>
            <person name="Hoppe A."/>
            <person name="Krehenwinkel H."/>
            <person name="Uhl G."/>
            <person name="Kuss A.W."/>
            <person name="Jensen L."/>
            <person name="Jensen C."/>
            <person name="Gillespie R.G."/>
            <person name="Hoff K.J."/>
            <person name="Prost S."/>
        </authorList>
    </citation>
    <scope>NUCLEOTIDE SEQUENCE</scope>
</reference>
<proteinExistence type="predicted"/>
<sequence>MVIVYGEDFVSVRKWSALFRAGCENLVDDPRPGQENAIITVDHIDKGGRLVRSDRRVTLRMLAVKVDASVETVWTIVHNRLRYRGSARSGFRSS</sequence>
<name>A0A8T0ET51_ARGBR</name>
<keyword evidence="2" id="KW-1185">Reference proteome</keyword>
<evidence type="ECO:0000313" key="2">
    <source>
        <dbReference type="Proteomes" id="UP000807504"/>
    </source>
</evidence>
<gene>
    <name evidence="1" type="ORF">HNY73_015321</name>
</gene>
<dbReference type="AlphaFoldDB" id="A0A8T0ET51"/>
<dbReference type="Proteomes" id="UP000807504">
    <property type="component" value="Unassembled WGS sequence"/>
</dbReference>
<comment type="caution">
    <text evidence="1">The sequence shown here is derived from an EMBL/GenBank/DDBJ whole genome shotgun (WGS) entry which is preliminary data.</text>
</comment>
<protein>
    <submittedName>
        <fullName evidence="1">Protein GVQW3 like protein</fullName>
    </submittedName>
</protein>
<organism evidence="1 2">
    <name type="scientific">Argiope bruennichi</name>
    <name type="common">Wasp spider</name>
    <name type="synonym">Aranea bruennichi</name>
    <dbReference type="NCBI Taxonomy" id="94029"/>
    <lineage>
        <taxon>Eukaryota</taxon>
        <taxon>Metazoa</taxon>
        <taxon>Ecdysozoa</taxon>
        <taxon>Arthropoda</taxon>
        <taxon>Chelicerata</taxon>
        <taxon>Arachnida</taxon>
        <taxon>Araneae</taxon>
        <taxon>Araneomorphae</taxon>
        <taxon>Entelegynae</taxon>
        <taxon>Araneoidea</taxon>
        <taxon>Araneidae</taxon>
        <taxon>Argiope</taxon>
    </lineage>
</organism>